<dbReference type="EC" id="2.7.4.8" evidence="15"/>
<reference evidence="17 18" key="1">
    <citation type="journal article" date="2019" name="Int. J. Syst. Evol. Microbiol.">
        <title>Bifidobacterium jacchi sp. nov., isolated from the faeces of a baby common marmoset (Callithrix jacchus).</title>
        <authorList>
            <person name="Modesto M."/>
            <person name="Watanabe K."/>
            <person name="Arita M."/>
            <person name="Satti M."/>
            <person name="Oki K."/>
            <person name="Sciavilla P."/>
            <person name="Patavino C."/>
            <person name="Camma C."/>
            <person name="Michelini S."/>
            <person name="Sgorbati B."/>
            <person name="Mattarelli P."/>
        </authorList>
    </citation>
    <scope>NUCLEOTIDE SEQUENCE [LARGE SCALE GENOMIC DNA]</scope>
    <source>
        <strain evidence="17 18">MRM 9.3</strain>
    </source>
</reference>
<evidence type="ECO:0000313" key="18">
    <source>
        <dbReference type="Proteomes" id="UP000326336"/>
    </source>
</evidence>
<evidence type="ECO:0000256" key="9">
    <source>
        <dbReference type="ARBA" id="ARBA00022840"/>
    </source>
</evidence>
<dbReference type="Gene3D" id="3.20.20.70">
    <property type="entry name" value="Aldolase class I"/>
    <property type="match status" value="1"/>
</dbReference>
<dbReference type="InterPro" id="IPR008145">
    <property type="entry name" value="GK/Ca_channel_bsu"/>
</dbReference>
<gene>
    <name evidence="15" type="primary">gmk</name>
    <name evidence="17" type="ORF">EHS19_06190</name>
</gene>
<comment type="caution">
    <text evidence="17">The sequence shown here is derived from an EMBL/GenBank/DDBJ whole genome shotgun (WGS) entry which is preliminary data.</text>
</comment>
<keyword evidence="11" id="KW-0456">Lyase</keyword>
<dbReference type="Gene3D" id="3.40.50.300">
    <property type="entry name" value="P-loop containing nucleotide triphosphate hydrolases"/>
    <property type="match status" value="1"/>
</dbReference>
<keyword evidence="8" id="KW-0210">Decarboxylase</keyword>
<dbReference type="InterPro" id="IPR027417">
    <property type="entry name" value="P-loop_NTPase"/>
</dbReference>
<evidence type="ECO:0000256" key="2">
    <source>
        <dbReference type="ARBA" id="ARBA00004861"/>
    </source>
</evidence>
<dbReference type="GO" id="GO:0004385">
    <property type="term" value="F:GMP kinase activity"/>
    <property type="evidence" value="ECO:0007669"/>
    <property type="project" value="UniProtKB-UniRule"/>
</dbReference>
<dbReference type="InterPro" id="IPR020590">
    <property type="entry name" value="Guanylate_kinase_CS"/>
</dbReference>
<dbReference type="NCBIfam" id="TIGR02127">
    <property type="entry name" value="pyrF_sub2"/>
    <property type="match status" value="1"/>
</dbReference>
<dbReference type="GO" id="GO:0006207">
    <property type="term" value="P:'de novo' pyrimidine nucleobase biosynthetic process"/>
    <property type="evidence" value="ECO:0007669"/>
    <property type="project" value="InterPro"/>
</dbReference>
<dbReference type="SUPFAM" id="SSF52540">
    <property type="entry name" value="P-loop containing nucleoside triphosphate hydrolases"/>
    <property type="match status" value="1"/>
</dbReference>
<comment type="catalytic activity">
    <reaction evidence="14">
        <text>orotidine 5'-phosphate + H(+) = UMP + CO2</text>
        <dbReference type="Rhea" id="RHEA:11596"/>
        <dbReference type="ChEBI" id="CHEBI:15378"/>
        <dbReference type="ChEBI" id="CHEBI:16526"/>
        <dbReference type="ChEBI" id="CHEBI:57538"/>
        <dbReference type="ChEBI" id="CHEBI:57865"/>
        <dbReference type="EC" id="4.1.1.23"/>
    </reaction>
</comment>
<dbReference type="AlphaFoldDB" id="A0A5N5RI18"/>
<keyword evidence="18" id="KW-1185">Reference proteome</keyword>
<organism evidence="17 18">
    <name type="scientific">Bifidobacterium jacchi</name>
    <dbReference type="NCBI Taxonomy" id="2490545"/>
    <lineage>
        <taxon>Bacteria</taxon>
        <taxon>Bacillati</taxon>
        <taxon>Actinomycetota</taxon>
        <taxon>Actinomycetes</taxon>
        <taxon>Bifidobacteriales</taxon>
        <taxon>Bifidobacteriaceae</taxon>
        <taxon>Bifidobacterium</taxon>
    </lineage>
</organism>
<dbReference type="CDD" id="cd04725">
    <property type="entry name" value="OMP_decarboxylase_like"/>
    <property type="match status" value="1"/>
</dbReference>
<dbReference type="InterPro" id="IPR011995">
    <property type="entry name" value="OMPdecase_type-2"/>
</dbReference>
<accession>A0A5N5RI18</accession>
<dbReference type="OrthoDB" id="9808470at2"/>
<dbReference type="NCBIfam" id="TIGR03263">
    <property type="entry name" value="guanyl_kin"/>
    <property type="match status" value="1"/>
</dbReference>
<dbReference type="PANTHER" id="PTHR23117:SF13">
    <property type="entry name" value="GUANYLATE KINASE"/>
    <property type="match status" value="1"/>
</dbReference>
<comment type="subcellular location">
    <subcellularLocation>
        <location evidence="15">Cytoplasm</location>
    </subcellularLocation>
</comment>
<dbReference type="PROSITE" id="PS50052">
    <property type="entry name" value="GUANYLATE_KINASE_2"/>
    <property type="match status" value="1"/>
</dbReference>
<dbReference type="InterPro" id="IPR008144">
    <property type="entry name" value="Guanylate_kin-like_dom"/>
</dbReference>
<evidence type="ECO:0000256" key="8">
    <source>
        <dbReference type="ARBA" id="ARBA00022793"/>
    </source>
</evidence>
<dbReference type="PROSITE" id="PS00856">
    <property type="entry name" value="GUANYLATE_KINASE_1"/>
    <property type="match status" value="1"/>
</dbReference>
<evidence type="ECO:0000259" key="16">
    <source>
        <dbReference type="PROSITE" id="PS50052"/>
    </source>
</evidence>
<dbReference type="GO" id="GO:0005524">
    <property type="term" value="F:ATP binding"/>
    <property type="evidence" value="ECO:0007669"/>
    <property type="project" value="UniProtKB-UniRule"/>
</dbReference>
<keyword evidence="5 15" id="KW-0808">Transferase</keyword>
<comment type="catalytic activity">
    <reaction evidence="13 15">
        <text>GMP + ATP = GDP + ADP</text>
        <dbReference type="Rhea" id="RHEA:20780"/>
        <dbReference type="ChEBI" id="CHEBI:30616"/>
        <dbReference type="ChEBI" id="CHEBI:58115"/>
        <dbReference type="ChEBI" id="CHEBI:58189"/>
        <dbReference type="ChEBI" id="CHEBI:456216"/>
        <dbReference type="EC" id="2.7.4.8"/>
    </reaction>
</comment>
<dbReference type="PANTHER" id="PTHR23117">
    <property type="entry name" value="GUANYLATE KINASE-RELATED"/>
    <property type="match status" value="1"/>
</dbReference>
<comment type="similarity">
    <text evidence="3 15">Belongs to the guanylate kinase family.</text>
</comment>
<comment type="pathway">
    <text evidence="2">Pyrimidine metabolism; UMP biosynthesis via de novo pathway; UMP from orotate: step 2/2.</text>
</comment>
<dbReference type="SMART" id="SM00934">
    <property type="entry name" value="OMPdecase"/>
    <property type="match status" value="1"/>
</dbReference>
<dbReference type="GO" id="GO:0004590">
    <property type="term" value="F:orotidine-5'-phosphate decarboxylase activity"/>
    <property type="evidence" value="ECO:0007669"/>
    <property type="project" value="UniProtKB-UniRule"/>
</dbReference>
<dbReference type="Gene3D" id="3.30.63.10">
    <property type="entry name" value="Guanylate Kinase phosphate binding domain"/>
    <property type="match status" value="1"/>
</dbReference>
<keyword evidence="9 15" id="KW-0067">ATP-binding</keyword>
<dbReference type="Pfam" id="PF00625">
    <property type="entry name" value="Guanylate_kin"/>
    <property type="match status" value="1"/>
</dbReference>
<name>A0A5N5RI18_9BIFI</name>
<evidence type="ECO:0000256" key="7">
    <source>
        <dbReference type="ARBA" id="ARBA00022777"/>
    </source>
</evidence>
<evidence type="ECO:0000256" key="6">
    <source>
        <dbReference type="ARBA" id="ARBA00022741"/>
    </source>
</evidence>
<dbReference type="HAMAP" id="MF_00328">
    <property type="entry name" value="Guanylate_kinase"/>
    <property type="match status" value="1"/>
</dbReference>
<evidence type="ECO:0000256" key="11">
    <source>
        <dbReference type="ARBA" id="ARBA00023239"/>
    </source>
</evidence>
<dbReference type="InterPro" id="IPR011060">
    <property type="entry name" value="RibuloseP-bd_barrel"/>
</dbReference>
<evidence type="ECO:0000256" key="14">
    <source>
        <dbReference type="ARBA" id="ARBA00049157"/>
    </source>
</evidence>
<dbReference type="EMBL" id="RQSP01000018">
    <property type="protein sequence ID" value="KAB5606887.1"/>
    <property type="molecule type" value="Genomic_DNA"/>
</dbReference>
<dbReference type="InterPro" id="IPR001754">
    <property type="entry name" value="OMPdeCOase_dom"/>
</dbReference>
<evidence type="ECO:0000256" key="13">
    <source>
        <dbReference type="ARBA" id="ARBA00048594"/>
    </source>
</evidence>
<dbReference type="FunFam" id="3.30.63.10:FF:000002">
    <property type="entry name" value="Guanylate kinase 1"/>
    <property type="match status" value="1"/>
</dbReference>
<dbReference type="Pfam" id="PF00215">
    <property type="entry name" value="OMPdecase"/>
    <property type="match status" value="1"/>
</dbReference>
<keyword evidence="6 15" id="KW-0547">Nucleotide-binding</keyword>
<feature type="binding site" evidence="15">
    <location>
        <begin position="326"/>
        <end position="333"/>
    </location>
    <ligand>
        <name>ATP</name>
        <dbReference type="ChEBI" id="CHEBI:30616"/>
    </ligand>
</feature>
<dbReference type="CDD" id="cd00071">
    <property type="entry name" value="GMPK"/>
    <property type="match status" value="1"/>
</dbReference>
<dbReference type="GO" id="GO:0044205">
    <property type="term" value="P:'de novo' UMP biosynthetic process"/>
    <property type="evidence" value="ECO:0007669"/>
    <property type="project" value="UniProtKB-UniPathway"/>
</dbReference>
<dbReference type="InterPro" id="IPR017665">
    <property type="entry name" value="Guanylate_kinase"/>
</dbReference>
<keyword evidence="7 15" id="KW-0418">Kinase</keyword>
<evidence type="ECO:0000313" key="17">
    <source>
        <dbReference type="EMBL" id="KAB5606887.1"/>
    </source>
</evidence>
<evidence type="ECO:0000256" key="12">
    <source>
        <dbReference type="ARBA" id="ARBA00030128"/>
    </source>
</evidence>
<comment type="function">
    <text evidence="1 15">Essential for recycling GMP and indirectly, cGMP.</text>
</comment>
<protein>
    <recommendedName>
        <fullName evidence="4 15">Guanylate kinase</fullName>
        <ecNumber evidence="15">2.7.4.8</ecNumber>
    </recommendedName>
    <alternativeName>
        <fullName evidence="12 15">GMP kinase</fullName>
    </alternativeName>
</protein>
<dbReference type="SUPFAM" id="SSF51366">
    <property type="entry name" value="Ribulose-phoshate binding barrel"/>
    <property type="match status" value="1"/>
</dbReference>
<keyword evidence="10" id="KW-0665">Pyrimidine biosynthesis</keyword>
<evidence type="ECO:0000256" key="5">
    <source>
        <dbReference type="ARBA" id="ARBA00022679"/>
    </source>
</evidence>
<evidence type="ECO:0000256" key="15">
    <source>
        <dbReference type="HAMAP-Rule" id="MF_00328"/>
    </source>
</evidence>
<evidence type="ECO:0000256" key="4">
    <source>
        <dbReference type="ARBA" id="ARBA00016296"/>
    </source>
</evidence>
<dbReference type="InterPro" id="IPR013785">
    <property type="entry name" value="Aldolase_TIM"/>
</dbReference>
<proteinExistence type="inferred from homology"/>
<evidence type="ECO:0000256" key="10">
    <source>
        <dbReference type="ARBA" id="ARBA00022975"/>
    </source>
</evidence>
<keyword evidence="15" id="KW-0963">Cytoplasm</keyword>
<evidence type="ECO:0000256" key="3">
    <source>
        <dbReference type="ARBA" id="ARBA00005790"/>
    </source>
</evidence>
<dbReference type="UniPathway" id="UPA00070">
    <property type="reaction ID" value="UER00120"/>
</dbReference>
<evidence type="ECO:0000256" key="1">
    <source>
        <dbReference type="ARBA" id="ARBA00003531"/>
    </source>
</evidence>
<dbReference type="Proteomes" id="UP000326336">
    <property type="component" value="Unassembled WGS sequence"/>
</dbReference>
<feature type="domain" description="Guanylate kinase-like" evidence="16">
    <location>
        <begin position="319"/>
        <end position="502"/>
    </location>
</feature>
<dbReference type="GO" id="GO:0005829">
    <property type="term" value="C:cytosol"/>
    <property type="evidence" value="ECO:0007669"/>
    <property type="project" value="TreeGrafter"/>
</dbReference>
<dbReference type="SMART" id="SM00072">
    <property type="entry name" value="GuKc"/>
    <property type="match status" value="1"/>
</dbReference>
<sequence length="509" mass="54666">MTTAPSSEEMLAQRSDFGLRLSNSMAKYGPLCVGIDPHRKLLADWGYNVDAEGAELFSMRMLQATNGRAAAVKFQTPMFERYGSKGFAALERVLYAARQMGIITIVDCLHGGLSTTISSIADAYFKPGAPMLADAITLLPYYGARSLGGLINEALDNGRGVFVASLTSNPEGRSLQTAIRQSGEYKGETVAYGIASTAQKFNQGIEGMGSVGLIIGATIGQWMIASGIDPSKFTGPILSPGYGWQGAEAKDLKTVFKGTKGNVLVTVSRFIASHGPDITALSQATEAIALDVRQALIEATKEGAAEADNGQPKSSMHGGRLVVVTGPAGVGKGTVETALRKKHPEVWVSVSATTRKPRPGEVNGVNYWFMSEPEFAAKENNGEFLETALVHGMAHYGTPLKPLEEHLAESTPTILEIDLQGARRVKQRAAELGLEVVYVFIAPPSFDELIHRLISRGTETEEQRNRRLATAKVELAAESEFDVTIVNDNVDRAADELWSVIAREYGINA</sequence>